<dbReference type="GO" id="GO:0016874">
    <property type="term" value="F:ligase activity"/>
    <property type="evidence" value="ECO:0007669"/>
    <property type="project" value="UniProtKB-KW"/>
</dbReference>
<accession>A0A845Q759</accession>
<dbReference type="GO" id="GO:0006163">
    <property type="term" value="P:purine nucleotide metabolic process"/>
    <property type="evidence" value="ECO:0007669"/>
    <property type="project" value="UniProtKB-ARBA"/>
</dbReference>
<reference evidence="3 4" key="1">
    <citation type="journal article" date="2016" name="Int. J. Syst. Evol. Microbiol.">
        <title>Pyruvatibacter mobilis gen. nov., sp. nov., a marine bacterium from the culture broth of Picochlorum sp. 122.</title>
        <authorList>
            <person name="Wang G."/>
            <person name="Tang M."/>
            <person name="Wu H."/>
            <person name="Dai S."/>
            <person name="Li T."/>
            <person name="Chen C."/>
            <person name="He H."/>
            <person name="Fan J."/>
            <person name="Xiang W."/>
            <person name="Li X."/>
        </authorList>
    </citation>
    <scope>NUCLEOTIDE SEQUENCE [LARGE SCALE GENOMIC DNA]</scope>
    <source>
        <strain evidence="3 4">GYP-11</strain>
    </source>
</reference>
<dbReference type="InterPro" id="IPR020022">
    <property type="entry name" value="N-acetyl_sugar_amidoTrfase"/>
</dbReference>
<name>A0A845Q759_9HYPH</name>
<dbReference type="RefSeq" id="WP_160586496.1">
    <property type="nucleotide sequence ID" value="NZ_BMHN01000001.1"/>
</dbReference>
<evidence type="ECO:0000313" key="4">
    <source>
        <dbReference type="Proteomes" id="UP000470384"/>
    </source>
</evidence>
<evidence type="ECO:0000259" key="2">
    <source>
        <dbReference type="Pfam" id="PF02540"/>
    </source>
</evidence>
<organism evidence="3 4">
    <name type="scientific">Pyruvatibacter mobilis</name>
    <dbReference type="NCBI Taxonomy" id="1712261"/>
    <lineage>
        <taxon>Bacteria</taxon>
        <taxon>Pseudomonadati</taxon>
        <taxon>Pseudomonadota</taxon>
        <taxon>Alphaproteobacteria</taxon>
        <taxon>Hyphomicrobiales</taxon>
        <taxon>Parvibaculaceae</taxon>
        <taxon>Pyruvatibacter</taxon>
    </lineage>
</organism>
<feature type="domain" description="NAD/GMP synthase" evidence="2">
    <location>
        <begin position="53"/>
        <end position="187"/>
    </location>
</feature>
<dbReference type="EMBL" id="WXYQ01000001">
    <property type="protein sequence ID" value="NBG94392.1"/>
    <property type="molecule type" value="Genomic_DNA"/>
</dbReference>
<protein>
    <submittedName>
        <fullName evidence="3">N-acetyl sugar amidotransferase</fullName>
    </submittedName>
</protein>
<evidence type="ECO:0000256" key="1">
    <source>
        <dbReference type="ARBA" id="ARBA00022598"/>
    </source>
</evidence>
<keyword evidence="4" id="KW-1185">Reference proteome</keyword>
<dbReference type="InterPro" id="IPR022310">
    <property type="entry name" value="NAD/GMP_synthase"/>
</dbReference>
<keyword evidence="3" id="KW-0808">Transferase</keyword>
<comment type="caution">
    <text evidence="3">The sequence shown here is derived from an EMBL/GenBank/DDBJ whole genome shotgun (WGS) entry which is preliminary data.</text>
</comment>
<sequence length="389" mass="45098">MAGLSSQYRICSRCVMDSSDPNISFDERGVCNHCQKYDEILATLVYRGAEAEARLDVILDEIKKNGSSSRYDCIIGLSGGVDSTYVAYKVKQLGLRPLAVHLDNGWNSEAAVHNIESVIRTLDIDLHTEVLDWEEFRHLQIAFLRASTPDSEIPTDHAIMATLYKIAIKHRVNYIISGSNYVTELMVPSAWSNGHSDWKYIWSINREFGTRRLKTYPHYTYWKLKIEYAYLRGIRDIQILNYIDYDKHLAIEEMEKRIGWRNYGGKHYESIYTRFYQGYLLPIKFGYDKRRSHLSCLINSGHLTRDQALAELQRPPLDEEQAKEDCAFVQKKLGLSEEEFQTILHTPPRRFQDYPSYDKSQREDLLWRLALKAMMTARSIGRATGLLAT</sequence>
<gene>
    <name evidence="3" type="ORF">GTQ45_01440</name>
</gene>
<dbReference type="OrthoDB" id="9765475at2"/>
<dbReference type="Proteomes" id="UP000470384">
    <property type="component" value="Unassembled WGS sequence"/>
</dbReference>
<evidence type="ECO:0000313" key="3">
    <source>
        <dbReference type="EMBL" id="NBG94392.1"/>
    </source>
</evidence>
<dbReference type="InterPro" id="IPR014729">
    <property type="entry name" value="Rossmann-like_a/b/a_fold"/>
</dbReference>
<keyword evidence="1" id="KW-0436">Ligase</keyword>
<dbReference type="Pfam" id="PF02540">
    <property type="entry name" value="NAD_synthase"/>
    <property type="match status" value="1"/>
</dbReference>
<dbReference type="AlphaFoldDB" id="A0A845Q759"/>
<dbReference type="Gene3D" id="3.40.50.620">
    <property type="entry name" value="HUPs"/>
    <property type="match status" value="1"/>
</dbReference>
<dbReference type="GO" id="GO:0016740">
    <property type="term" value="F:transferase activity"/>
    <property type="evidence" value="ECO:0007669"/>
    <property type="project" value="UniProtKB-KW"/>
</dbReference>
<dbReference type="SUPFAM" id="SSF52402">
    <property type="entry name" value="Adenine nucleotide alpha hydrolases-like"/>
    <property type="match status" value="1"/>
</dbReference>
<dbReference type="NCBIfam" id="TIGR03573">
    <property type="entry name" value="WbuX"/>
    <property type="match status" value="1"/>
</dbReference>
<proteinExistence type="predicted"/>